<reference evidence="1 2" key="1">
    <citation type="submission" date="2020-08" db="EMBL/GenBank/DDBJ databases">
        <title>Genomic Encyclopedia of Type Strains, Phase III (KMG-III): the genomes of soil and plant-associated and newly described type strains.</title>
        <authorList>
            <person name="Whitman W."/>
        </authorList>
    </citation>
    <scope>NUCLEOTIDE SEQUENCE [LARGE SCALE GENOMIC DNA]</scope>
    <source>
        <strain evidence="1 2">CECT 8075</strain>
    </source>
</reference>
<protein>
    <submittedName>
        <fullName evidence="1">Uncharacterized protein</fullName>
    </submittedName>
</protein>
<keyword evidence="2" id="KW-1185">Reference proteome</keyword>
<gene>
    <name evidence="1" type="ORF">FHS27_004725</name>
</gene>
<evidence type="ECO:0000313" key="1">
    <source>
        <dbReference type="EMBL" id="MBB3208891.1"/>
    </source>
</evidence>
<evidence type="ECO:0000313" key="2">
    <source>
        <dbReference type="Proteomes" id="UP000536179"/>
    </source>
</evidence>
<accession>A0A7W5E2D4</accession>
<dbReference type="AlphaFoldDB" id="A0A7W5E2D4"/>
<organism evidence="1 2">
    <name type="scientific">Aporhodopirellula rubra</name>
    <dbReference type="NCBI Taxonomy" id="980271"/>
    <lineage>
        <taxon>Bacteria</taxon>
        <taxon>Pseudomonadati</taxon>
        <taxon>Planctomycetota</taxon>
        <taxon>Planctomycetia</taxon>
        <taxon>Pirellulales</taxon>
        <taxon>Pirellulaceae</taxon>
        <taxon>Aporhodopirellula</taxon>
    </lineage>
</organism>
<sequence length="85" mass="9255">MRGHRANVQCCLLRQVGPDLQGGHRIEPTVCVSLKDKRVRVSYPTGDNVGGIGQVSPVVRGRGRSEQIVAHDVKNIASCYGMITR</sequence>
<proteinExistence type="predicted"/>
<dbReference type="Proteomes" id="UP000536179">
    <property type="component" value="Unassembled WGS sequence"/>
</dbReference>
<name>A0A7W5E2D4_9BACT</name>
<dbReference type="EMBL" id="JACHXU010000019">
    <property type="protein sequence ID" value="MBB3208891.1"/>
    <property type="molecule type" value="Genomic_DNA"/>
</dbReference>
<comment type="caution">
    <text evidence="1">The sequence shown here is derived from an EMBL/GenBank/DDBJ whole genome shotgun (WGS) entry which is preliminary data.</text>
</comment>